<feature type="compositionally biased region" description="Basic and acidic residues" evidence="1">
    <location>
        <begin position="116"/>
        <end position="136"/>
    </location>
</feature>
<gene>
    <name evidence="2" type="ORF">VTJ49DRAFT_3413</name>
</gene>
<proteinExistence type="predicted"/>
<reference evidence="2 3" key="1">
    <citation type="journal article" date="2024" name="Commun. Biol.">
        <title>Comparative genomic analysis of thermophilic fungi reveals convergent evolutionary adaptations and gene losses.</title>
        <authorList>
            <person name="Steindorff A.S."/>
            <person name="Aguilar-Pontes M.V."/>
            <person name="Robinson A.J."/>
            <person name="Andreopoulos B."/>
            <person name="LaButti K."/>
            <person name="Kuo A."/>
            <person name="Mondo S."/>
            <person name="Riley R."/>
            <person name="Otillar R."/>
            <person name="Haridas S."/>
            <person name="Lipzen A."/>
            <person name="Grimwood J."/>
            <person name="Schmutz J."/>
            <person name="Clum A."/>
            <person name="Reid I.D."/>
            <person name="Moisan M.C."/>
            <person name="Butler G."/>
            <person name="Nguyen T.T.M."/>
            <person name="Dewar K."/>
            <person name="Conant G."/>
            <person name="Drula E."/>
            <person name="Henrissat B."/>
            <person name="Hansel C."/>
            <person name="Singer S."/>
            <person name="Hutchinson M.I."/>
            <person name="de Vries R.P."/>
            <person name="Natvig D.O."/>
            <person name="Powell A.J."/>
            <person name="Tsang A."/>
            <person name="Grigoriev I.V."/>
        </authorList>
    </citation>
    <scope>NUCLEOTIDE SEQUENCE [LARGE SCALE GENOMIC DNA]</scope>
    <source>
        <strain evidence="2 3">CBS 620.91</strain>
    </source>
</reference>
<accession>A0ABR3V7L6</accession>
<evidence type="ECO:0000313" key="3">
    <source>
        <dbReference type="Proteomes" id="UP001583172"/>
    </source>
</evidence>
<organism evidence="2 3">
    <name type="scientific">Humicola insolens</name>
    <name type="common">Soft-rot fungus</name>
    <dbReference type="NCBI Taxonomy" id="85995"/>
    <lineage>
        <taxon>Eukaryota</taxon>
        <taxon>Fungi</taxon>
        <taxon>Dikarya</taxon>
        <taxon>Ascomycota</taxon>
        <taxon>Pezizomycotina</taxon>
        <taxon>Sordariomycetes</taxon>
        <taxon>Sordariomycetidae</taxon>
        <taxon>Sordariales</taxon>
        <taxon>Chaetomiaceae</taxon>
        <taxon>Mycothermus</taxon>
    </lineage>
</organism>
<name>A0ABR3V7L6_HUMIN</name>
<evidence type="ECO:0000313" key="2">
    <source>
        <dbReference type="EMBL" id="KAL1837777.1"/>
    </source>
</evidence>
<sequence>MADTAADGTRFLINNLGEIRFILLGISSRPLPANLVGTYTRVNIDLPLALSEATAFAFDMGDMLNIDTDHDGVRVGPRARRAIYGAWHRAELLRASLIIMGENPDSHIHFTTSEIAEKSSPHDNIQRPSVDPKEPIKISPHVPPRRGPSSTHLGPAKIDTTFEYLRYVSSCKSSAKMLHLLTTALLWRRGLDRAETHDECDESWDIRVR</sequence>
<comment type="caution">
    <text evidence="2">The sequence shown here is derived from an EMBL/GenBank/DDBJ whole genome shotgun (WGS) entry which is preliminary data.</text>
</comment>
<dbReference type="Proteomes" id="UP001583172">
    <property type="component" value="Unassembled WGS sequence"/>
</dbReference>
<dbReference type="EMBL" id="JAZGSY010000264">
    <property type="protein sequence ID" value="KAL1837777.1"/>
    <property type="molecule type" value="Genomic_DNA"/>
</dbReference>
<evidence type="ECO:0000256" key="1">
    <source>
        <dbReference type="SAM" id="MobiDB-lite"/>
    </source>
</evidence>
<keyword evidence="3" id="KW-1185">Reference proteome</keyword>
<protein>
    <submittedName>
        <fullName evidence="2">Uncharacterized protein</fullName>
    </submittedName>
</protein>
<feature type="region of interest" description="Disordered" evidence="1">
    <location>
        <begin position="116"/>
        <end position="154"/>
    </location>
</feature>